<dbReference type="PANTHER" id="PTHR32309:SF13">
    <property type="entry name" value="FERRIC ENTEROBACTIN TRANSPORT PROTEIN FEPE"/>
    <property type="match status" value="1"/>
</dbReference>
<dbReference type="OrthoDB" id="7810642at2"/>
<dbReference type="STRING" id="453582.SAMN05421580_106126"/>
<feature type="transmembrane region" description="Helical" evidence="2">
    <location>
        <begin position="282"/>
        <end position="305"/>
    </location>
</feature>
<sequence length="644" mass="70069">MTTMPKAARYRIRRAGAAPQPAPQPKAGTNLHSVEELLRRRAKRGEVLNATQHAAQTAEENQAPPADPQSEQQAAPAAAPRANANPQQPAPQPPAAKRPEPPEALFEPEDDGFGDERFPTAAPVGPGSEVLGPNERTAEEDIEAIRAEGLTGRQLRLARRTAQKYGVEATSDFEAVLMLRRRGIDPFDRGALLALEKSNQEAVAQATAAATPAVVGGRGSATTKALARLDGAGADTRVQLPQTMAPGQLPAPQGAPPLDEGARAREIIRIQRDIAKRRRRKLLLLAARLTFFVFLPTLLAGWYYFVIATPMYATKTEFVIQKADSMGGATGLGSLFSGTQLATNQDSVTVQSFLQSRDAMMRLEADKGFKEHFAQEGIDPLQRLDPDATNEAAYKVYKRNVKIGYDPSEGIVRMEVVAADPQVSKAFSEALISYAEEQVDRLTSRLREDQMRGARESYEDAEAKVFAAQAKVLELQEKVGILDPMAESSAVMGQVTAFETELQKKRLELGQLLDNPRPNQARVAGVQGDISRLESLISDLRGQLTERTGSTESLASVTGQLRIAEAELQTRQGLLSAAAQQMEVARIEANKQVRYLEMGVRPVAPDEPTYPRAFEDTLLAFLIFSGIYLMLSLTASILREQVSS</sequence>
<evidence type="ECO:0000313" key="3">
    <source>
        <dbReference type="EMBL" id="SIS88574.1"/>
    </source>
</evidence>
<feature type="compositionally biased region" description="Low complexity" evidence="1">
    <location>
        <begin position="62"/>
        <end position="87"/>
    </location>
</feature>
<evidence type="ECO:0000256" key="1">
    <source>
        <dbReference type="SAM" id="MobiDB-lite"/>
    </source>
</evidence>
<protein>
    <submittedName>
        <fullName evidence="3">Capsular polysaccharide transport system permease protein</fullName>
    </submittedName>
</protein>
<dbReference type="RefSeq" id="WP_076484918.1">
    <property type="nucleotide sequence ID" value="NZ_FTOG01000006.1"/>
</dbReference>
<dbReference type="InterPro" id="IPR050445">
    <property type="entry name" value="Bact_polysacc_biosynth/exp"/>
</dbReference>
<feature type="region of interest" description="Disordered" evidence="1">
    <location>
        <begin position="1"/>
        <end position="133"/>
    </location>
</feature>
<evidence type="ECO:0000256" key="2">
    <source>
        <dbReference type="SAM" id="Phobius"/>
    </source>
</evidence>
<accession>A0A1N7MR21</accession>
<keyword evidence="4" id="KW-1185">Reference proteome</keyword>
<dbReference type="PANTHER" id="PTHR32309">
    <property type="entry name" value="TYROSINE-PROTEIN KINASE"/>
    <property type="match status" value="1"/>
</dbReference>
<organism evidence="3 4">
    <name type="scientific">Rhodobacter aestuarii</name>
    <dbReference type="NCBI Taxonomy" id="453582"/>
    <lineage>
        <taxon>Bacteria</taxon>
        <taxon>Pseudomonadati</taxon>
        <taxon>Pseudomonadota</taxon>
        <taxon>Alphaproteobacteria</taxon>
        <taxon>Rhodobacterales</taxon>
        <taxon>Rhodobacter group</taxon>
        <taxon>Rhodobacter</taxon>
    </lineage>
</organism>
<keyword evidence="2" id="KW-1133">Transmembrane helix</keyword>
<gene>
    <name evidence="3" type="ORF">SAMN05421580_106126</name>
</gene>
<dbReference type="AlphaFoldDB" id="A0A1N7MR21"/>
<name>A0A1N7MR21_9RHOB</name>
<dbReference type="EMBL" id="FTOG01000006">
    <property type="protein sequence ID" value="SIS88574.1"/>
    <property type="molecule type" value="Genomic_DNA"/>
</dbReference>
<feature type="compositionally biased region" description="Polar residues" evidence="1">
    <location>
        <begin position="49"/>
        <end position="60"/>
    </location>
</feature>
<dbReference type="GO" id="GO:0005886">
    <property type="term" value="C:plasma membrane"/>
    <property type="evidence" value="ECO:0007669"/>
    <property type="project" value="TreeGrafter"/>
</dbReference>
<feature type="transmembrane region" description="Helical" evidence="2">
    <location>
        <begin position="618"/>
        <end position="638"/>
    </location>
</feature>
<dbReference type="GO" id="GO:0004713">
    <property type="term" value="F:protein tyrosine kinase activity"/>
    <property type="evidence" value="ECO:0007669"/>
    <property type="project" value="TreeGrafter"/>
</dbReference>
<dbReference type="Proteomes" id="UP000186221">
    <property type="component" value="Unassembled WGS sequence"/>
</dbReference>
<evidence type="ECO:0000313" key="4">
    <source>
        <dbReference type="Proteomes" id="UP000186221"/>
    </source>
</evidence>
<reference evidence="4" key="1">
    <citation type="submission" date="2017-01" db="EMBL/GenBank/DDBJ databases">
        <authorList>
            <person name="Varghese N."/>
            <person name="Submissions S."/>
        </authorList>
    </citation>
    <scope>NUCLEOTIDE SEQUENCE [LARGE SCALE GENOMIC DNA]</scope>
    <source>
        <strain evidence="4">DSM 19945</strain>
    </source>
</reference>
<keyword evidence="2" id="KW-0812">Transmembrane</keyword>
<keyword evidence="2" id="KW-0472">Membrane</keyword>
<proteinExistence type="predicted"/>